<evidence type="ECO:0008006" key="3">
    <source>
        <dbReference type="Google" id="ProtNLM"/>
    </source>
</evidence>
<sequence length="370" mass="44413">MNIIIKYIYAKRKRINVLKKNLFSFQKYLVAGKYTLTVEGKNICYLDSIDARGFLGLNNSHLSDGLEGKYQVKYILKKIINFIFIPNKIKVSKLESCNEHFCGSLIMLTRQGDKKIFNFKDKIILNIISEKEKYERIKVAHNSFSNYINSTIFDFDDSTKTYKEKLIDFESFNSVSEVEKNYIIKEFFTNYNNYFISLDKSNLKKIKVENLLTSFYEENNNILLYDKLVSHFKKSNMFDITFPQTLLLGDMCFFNILKTSDKTYYIDFEYSDEYIFFYDFMNILFVEFNRKNPIYLMKYLNGEYDKNLEKTFQIFDLDFCIDKREQYFIMFLLERIALDKKMNGGQQLNEKYYMKIFKVLSYLESKENIY</sequence>
<evidence type="ECO:0000313" key="1">
    <source>
        <dbReference type="EMBL" id="MFB9861014.1"/>
    </source>
</evidence>
<name>A0ABV5Z4H6_9STAP</name>
<accession>A0ABV5Z4H6</accession>
<evidence type="ECO:0000313" key="2">
    <source>
        <dbReference type="Proteomes" id="UP001589740"/>
    </source>
</evidence>
<dbReference type="InterPro" id="IPR011009">
    <property type="entry name" value="Kinase-like_dom_sf"/>
</dbReference>
<reference evidence="1 2" key="1">
    <citation type="submission" date="2024-09" db="EMBL/GenBank/DDBJ databases">
        <authorList>
            <person name="Sun Q."/>
            <person name="Mori K."/>
        </authorList>
    </citation>
    <scope>NUCLEOTIDE SEQUENCE [LARGE SCALE GENOMIC DNA]</scope>
    <source>
        <strain evidence="1 2">JCM 12822</strain>
    </source>
</reference>
<protein>
    <recommendedName>
        <fullName evidence="3">Aminoglycoside phosphotransferase domain-containing protein</fullName>
    </recommendedName>
</protein>
<comment type="caution">
    <text evidence="1">The sequence shown here is derived from an EMBL/GenBank/DDBJ whole genome shotgun (WGS) entry which is preliminary data.</text>
</comment>
<keyword evidence="2" id="KW-1185">Reference proteome</keyword>
<gene>
    <name evidence="1" type="ORF">ACFFLE_07825</name>
</gene>
<proteinExistence type="predicted"/>
<dbReference type="SUPFAM" id="SSF56112">
    <property type="entry name" value="Protein kinase-like (PK-like)"/>
    <property type="match status" value="1"/>
</dbReference>
<dbReference type="EMBL" id="JBHMAH010000025">
    <property type="protein sequence ID" value="MFB9861014.1"/>
    <property type="molecule type" value="Genomic_DNA"/>
</dbReference>
<organism evidence="1 2">
    <name type="scientific">Salinicoccus siamensis</name>
    <dbReference type="NCBI Taxonomy" id="381830"/>
    <lineage>
        <taxon>Bacteria</taxon>
        <taxon>Bacillati</taxon>
        <taxon>Bacillota</taxon>
        <taxon>Bacilli</taxon>
        <taxon>Bacillales</taxon>
        <taxon>Staphylococcaceae</taxon>
        <taxon>Salinicoccus</taxon>
    </lineage>
</organism>
<dbReference type="Proteomes" id="UP001589740">
    <property type="component" value="Unassembled WGS sequence"/>
</dbReference>
<dbReference type="RefSeq" id="WP_380570582.1">
    <property type="nucleotide sequence ID" value="NZ_JBHMAH010000025.1"/>
</dbReference>